<dbReference type="Proteomes" id="UP000823616">
    <property type="component" value="Unassembled WGS sequence"/>
</dbReference>
<proteinExistence type="predicted"/>
<dbReference type="InterPro" id="IPR036291">
    <property type="entry name" value="NAD(P)-bd_dom_sf"/>
</dbReference>
<dbReference type="PANTHER" id="PTHR43377:SF1">
    <property type="entry name" value="BILIVERDIN REDUCTASE A"/>
    <property type="match status" value="1"/>
</dbReference>
<dbReference type="PANTHER" id="PTHR43377">
    <property type="entry name" value="BILIVERDIN REDUCTASE A"/>
    <property type="match status" value="1"/>
</dbReference>
<protein>
    <submittedName>
        <fullName evidence="3">Gfo/Idh/MocA family oxidoreductase</fullName>
    </submittedName>
</protein>
<feature type="domain" description="Gfo/Idh/MocA-like oxidoreductase N-terminal" evidence="1">
    <location>
        <begin position="18"/>
        <end position="148"/>
    </location>
</feature>
<organism evidence="3 4">
    <name type="scientific">Candidatus Avitreponema avistercoris</name>
    <dbReference type="NCBI Taxonomy" id="2840705"/>
    <lineage>
        <taxon>Bacteria</taxon>
        <taxon>Pseudomonadati</taxon>
        <taxon>Spirochaetota</taxon>
        <taxon>Spirochaetia</taxon>
        <taxon>Spirochaetales</taxon>
        <taxon>Candidatus Avitreponema</taxon>
    </lineage>
</organism>
<dbReference type="GO" id="GO:0000166">
    <property type="term" value="F:nucleotide binding"/>
    <property type="evidence" value="ECO:0007669"/>
    <property type="project" value="InterPro"/>
</dbReference>
<evidence type="ECO:0000313" key="3">
    <source>
        <dbReference type="EMBL" id="MBO8450421.1"/>
    </source>
</evidence>
<reference evidence="3" key="1">
    <citation type="submission" date="2020-10" db="EMBL/GenBank/DDBJ databases">
        <authorList>
            <person name="Gilroy R."/>
        </authorList>
    </citation>
    <scope>NUCLEOTIDE SEQUENCE</scope>
    <source>
        <strain evidence="3">B3-4054</strain>
    </source>
</reference>
<dbReference type="SUPFAM" id="SSF51735">
    <property type="entry name" value="NAD(P)-binding Rossmann-fold domains"/>
    <property type="match status" value="1"/>
</dbReference>
<dbReference type="Gene3D" id="3.40.50.720">
    <property type="entry name" value="NAD(P)-binding Rossmann-like Domain"/>
    <property type="match status" value="1"/>
</dbReference>
<dbReference type="InterPro" id="IPR000683">
    <property type="entry name" value="Gfo/Idh/MocA-like_OxRdtase_N"/>
</dbReference>
<accession>A0A9D9HGH0</accession>
<dbReference type="Pfam" id="PF22725">
    <property type="entry name" value="GFO_IDH_MocA_C3"/>
    <property type="match status" value="1"/>
</dbReference>
<name>A0A9D9HGH0_9SPIR</name>
<evidence type="ECO:0000259" key="2">
    <source>
        <dbReference type="Pfam" id="PF22725"/>
    </source>
</evidence>
<feature type="domain" description="GFO/IDH/MocA-like oxidoreductase" evidence="2">
    <location>
        <begin position="156"/>
        <end position="291"/>
    </location>
</feature>
<gene>
    <name evidence="3" type="ORF">IAA96_04870</name>
</gene>
<reference evidence="3" key="2">
    <citation type="journal article" date="2021" name="PeerJ">
        <title>Extensive microbial diversity within the chicken gut microbiome revealed by metagenomics and culture.</title>
        <authorList>
            <person name="Gilroy R."/>
            <person name="Ravi A."/>
            <person name="Getino M."/>
            <person name="Pursley I."/>
            <person name="Horton D.L."/>
            <person name="Alikhan N.F."/>
            <person name="Baker D."/>
            <person name="Gharbi K."/>
            <person name="Hall N."/>
            <person name="Watson M."/>
            <person name="Adriaenssens E.M."/>
            <person name="Foster-Nyarko E."/>
            <person name="Jarju S."/>
            <person name="Secka A."/>
            <person name="Antonio M."/>
            <person name="Oren A."/>
            <person name="Chaudhuri R.R."/>
            <person name="La Ragione R."/>
            <person name="Hildebrand F."/>
            <person name="Pallen M.J."/>
        </authorList>
    </citation>
    <scope>NUCLEOTIDE SEQUENCE</scope>
    <source>
        <strain evidence="3">B3-4054</strain>
    </source>
</reference>
<evidence type="ECO:0000313" key="4">
    <source>
        <dbReference type="Proteomes" id="UP000823616"/>
    </source>
</evidence>
<dbReference type="InterPro" id="IPR051450">
    <property type="entry name" value="Gfo/Idh/MocA_Oxidoreductases"/>
</dbReference>
<sequence length="372" mass="41290">MHGKKKRKSGPRTIYTAGIIGTGRIGFSLGFDKKREQPASHTAALQAEKRVRIVAGCDSDAKKLRQWGKYNPQARLFSSAEDFFFQEPIPDILVLAVNESEHLRLASEALFSGARLLILEKPVARNEEEGRVLRGLAVKSRTPVLVNHERRFARDYRLAQTLIRAGVLGDIQTVRGVLCSNLRVYTPDAEQTGAYSLLHDGTHLIDAIHFLLDAPETGSGGKTGNTPFRLQNPEMVRCTLAKPEDGGAYAVSNLTAFFQTQGGTQITLEISGRSRFFDFQLELTGTKGRIRIGNGVGAVYTGKESRLYSGFISLEKDPYIRFPKKTRYFRNVVKNAADFLDGKHNLLSTLDDGLAALEVIGEIKAEILRQYY</sequence>
<dbReference type="InterPro" id="IPR055170">
    <property type="entry name" value="GFO_IDH_MocA-like_dom"/>
</dbReference>
<dbReference type="Gene3D" id="3.30.360.10">
    <property type="entry name" value="Dihydrodipicolinate Reductase, domain 2"/>
    <property type="match status" value="1"/>
</dbReference>
<evidence type="ECO:0000259" key="1">
    <source>
        <dbReference type="Pfam" id="PF01408"/>
    </source>
</evidence>
<dbReference type="AlphaFoldDB" id="A0A9D9HGH0"/>
<dbReference type="EMBL" id="JADIMS010000082">
    <property type="protein sequence ID" value="MBO8450421.1"/>
    <property type="molecule type" value="Genomic_DNA"/>
</dbReference>
<dbReference type="Pfam" id="PF01408">
    <property type="entry name" value="GFO_IDH_MocA"/>
    <property type="match status" value="1"/>
</dbReference>
<comment type="caution">
    <text evidence="3">The sequence shown here is derived from an EMBL/GenBank/DDBJ whole genome shotgun (WGS) entry which is preliminary data.</text>
</comment>
<dbReference type="SUPFAM" id="SSF55347">
    <property type="entry name" value="Glyceraldehyde-3-phosphate dehydrogenase-like, C-terminal domain"/>
    <property type="match status" value="1"/>
</dbReference>